<dbReference type="STRING" id="521096.Tpau_1428"/>
<dbReference type="HOGENOM" id="CLU_990256_0_0_11"/>
<sequence length="281" mass="31500">MTIAPRDYYRDLTPGERTEVDQIVASHIQPTGPGWDDIPSGSAGHMPWLDDLIRAERPNHGYPDDAKWWAYLSGLTEFSYHSVIPMPGAEEFLARVLDGAPGGHELIILSERMPSFIQHQPFPLEYRSDEFYEKQSEVVKRCSFVIIPGETPAKAAERIARKHIKPHHYFGSACVFSGSDAPKPCGDHDNHPANHPPSHEAHKLALFRRGSVFWALPVCDECLWGSLSFRGWGRKYLDRANQRGLSVTKWHMGGGLVDDLEAHGERAVIVDYTSDPGNAPR</sequence>
<evidence type="ECO:0000313" key="2">
    <source>
        <dbReference type="Proteomes" id="UP000001213"/>
    </source>
</evidence>
<dbReference type="EMBL" id="CP001966">
    <property type="protein sequence ID" value="ADG78056.1"/>
    <property type="molecule type" value="Genomic_DNA"/>
</dbReference>
<organism evidence="1 2">
    <name type="scientific">Tsukamurella paurometabola (strain ATCC 8368 / DSM 20162 / CCUG 35730 / CIP 100753 / JCM 10117 / KCTC 9821 / NBRC 16120 / NCIMB 702349 / NCTC 13040)</name>
    <name type="common">Corynebacterium paurometabolum</name>
    <dbReference type="NCBI Taxonomy" id="521096"/>
    <lineage>
        <taxon>Bacteria</taxon>
        <taxon>Bacillati</taxon>
        <taxon>Actinomycetota</taxon>
        <taxon>Actinomycetes</taxon>
        <taxon>Mycobacteriales</taxon>
        <taxon>Tsukamurellaceae</taxon>
        <taxon>Tsukamurella</taxon>
    </lineage>
</organism>
<reference evidence="2" key="1">
    <citation type="submission" date="2010-03" db="EMBL/GenBank/DDBJ databases">
        <title>The complete chromosome of Tsukamurella paurometabola DSM 20162.</title>
        <authorList>
            <consortium name="US DOE Joint Genome Institute (JGI-PGF)"/>
            <person name="Lucas S."/>
            <person name="Copeland A."/>
            <person name="Lapidus A."/>
            <person name="Glavina del Rio T."/>
            <person name="Dalin E."/>
            <person name="Tice H."/>
            <person name="Bruce D."/>
            <person name="Goodwin L."/>
            <person name="Pitluck S."/>
            <person name="Kyrpides N."/>
            <person name="Mavromatis K."/>
            <person name="Ivanova N."/>
            <person name="Mikhailova N."/>
            <person name="Munk A.C."/>
            <person name="Brettin T."/>
            <person name="Detter J.C."/>
            <person name="Tapia R."/>
            <person name="Han C."/>
            <person name="Larimer F."/>
            <person name="Land M."/>
            <person name="Hauser L."/>
            <person name="Markowitz V."/>
            <person name="Cheng J.-F."/>
            <person name="Hugenholtz P."/>
            <person name="Woyke T."/>
            <person name="Wu D."/>
            <person name="Jando M."/>
            <person name="Brambilla E."/>
            <person name="Klenk H.-P."/>
            <person name="Eisen J.A."/>
        </authorList>
    </citation>
    <scope>NUCLEOTIDE SEQUENCE [LARGE SCALE GENOMIC DNA]</scope>
    <source>
        <strain evidence="2">ATCC 8368 / DSM 20162 / CCUG 35730 / CIP 100753 / JCM 10117 / KCTC 9821 / NBRC 16120 / NCIMB 702349 / NCTC 13040</strain>
    </source>
</reference>
<gene>
    <name evidence="1" type="ordered locus">Tpau_1428</name>
</gene>
<accession>D5UXG4</accession>
<protein>
    <submittedName>
        <fullName evidence="1">Uncharacterized protein</fullName>
    </submittedName>
</protein>
<evidence type="ECO:0000313" key="1">
    <source>
        <dbReference type="EMBL" id="ADG78056.1"/>
    </source>
</evidence>
<reference evidence="1 2" key="2">
    <citation type="journal article" date="2011" name="Stand. Genomic Sci.">
        <title>Complete genome sequence of Tsukamurella paurometabola type strain (no. 33).</title>
        <authorList>
            <person name="Munk A.C."/>
            <person name="Lapidus A."/>
            <person name="Lucas S."/>
            <person name="Nolan M."/>
            <person name="Tice H."/>
            <person name="Cheng J.F."/>
            <person name="Del Rio T.G."/>
            <person name="Goodwin L."/>
            <person name="Pitluck S."/>
            <person name="Liolios K."/>
            <person name="Huntemann M."/>
            <person name="Ivanova N."/>
            <person name="Mavromatis K."/>
            <person name="Mikhailova N."/>
            <person name="Pati A."/>
            <person name="Chen A."/>
            <person name="Palaniappan K."/>
            <person name="Tapia R."/>
            <person name="Han C."/>
            <person name="Land M."/>
            <person name="Hauser L."/>
            <person name="Chang Y.J."/>
            <person name="Jeffries C.D."/>
            <person name="Brettin T."/>
            <person name="Yasawong M."/>
            <person name="Brambilla E.M."/>
            <person name="Rohde M."/>
            <person name="Sikorski J."/>
            <person name="Goker M."/>
            <person name="Detter J.C."/>
            <person name="Woyke T."/>
            <person name="Bristow J."/>
            <person name="Eisen J.A."/>
            <person name="Markowitz V."/>
            <person name="Hugenholtz P."/>
            <person name="Kyrpides N.C."/>
            <person name="Klenk H.P."/>
        </authorList>
    </citation>
    <scope>NUCLEOTIDE SEQUENCE [LARGE SCALE GENOMIC DNA]</scope>
    <source>
        <strain evidence="2">ATCC 8368 / DSM 20162 / CCUG 35730 / CIP 100753 / JCM 10117 / KCTC 9821 / NBRC 16120 / NCIMB 702349 / NCTC 13040</strain>
    </source>
</reference>
<dbReference type="Proteomes" id="UP000001213">
    <property type="component" value="Chromosome"/>
</dbReference>
<proteinExistence type="predicted"/>
<dbReference type="RefSeq" id="WP_013126094.1">
    <property type="nucleotide sequence ID" value="NC_014158.1"/>
</dbReference>
<dbReference type="KEGG" id="tpr:Tpau_1428"/>
<dbReference type="AlphaFoldDB" id="D5UXG4"/>
<keyword evidence="2" id="KW-1185">Reference proteome</keyword>
<name>D5UXG4_TSUPD</name>